<protein>
    <submittedName>
        <fullName evidence="1">Uncharacterized protein</fullName>
    </submittedName>
</protein>
<dbReference type="EMBL" id="BGZK01000164">
    <property type="protein sequence ID" value="GBP24666.1"/>
    <property type="molecule type" value="Genomic_DNA"/>
</dbReference>
<accession>A0A4C1UFE0</accession>
<keyword evidence="2" id="KW-1185">Reference proteome</keyword>
<name>A0A4C1UFE0_EUMVA</name>
<dbReference type="Proteomes" id="UP000299102">
    <property type="component" value="Unassembled WGS sequence"/>
</dbReference>
<organism evidence="1 2">
    <name type="scientific">Eumeta variegata</name>
    <name type="common">Bagworm moth</name>
    <name type="synonym">Eumeta japonica</name>
    <dbReference type="NCBI Taxonomy" id="151549"/>
    <lineage>
        <taxon>Eukaryota</taxon>
        <taxon>Metazoa</taxon>
        <taxon>Ecdysozoa</taxon>
        <taxon>Arthropoda</taxon>
        <taxon>Hexapoda</taxon>
        <taxon>Insecta</taxon>
        <taxon>Pterygota</taxon>
        <taxon>Neoptera</taxon>
        <taxon>Endopterygota</taxon>
        <taxon>Lepidoptera</taxon>
        <taxon>Glossata</taxon>
        <taxon>Ditrysia</taxon>
        <taxon>Tineoidea</taxon>
        <taxon>Psychidae</taxon>
        <taxon>Oiketicinae</taxon>
        <taxon>Eumeta</taxon>
    </lineage>
</organism>
<dbReference type="AlphaFoldDB" id="A0A4C1UFE0"/>
<sequence>MNGPGCARTDLGADRSHSFCGPSLTRAIIHAGRALVAPDNKWSRSAAVTPTVVRLNEISSLLVENTVFEILKNIEWREKKYNSMCFFKLRAILLRRVAYENKVQVVNVMPKN</sequence>
<evidence type="ECO:0000313" key="1">
    <source>
        <dbReference type="EMBL" id="GBP24666.1"/>
    </source>
</evidence>
<proteinExistence type="predicted"/>
<evidence type="ECO:0000313" key="2">
    <source>
        <dbReference type="Proteomes" id="UP000299102"/>
    </source>
</evidence>
<gene>
    <name evidence="1" type="ORF">EVAR_15872_1</name>
</gene>
<comment type="caution">
    <text evidence="1">The sequence shown here is derived from an EMBL/GenBank/DDBJ whole genome shotgun (WGS) entry which is preliminary data.</text>
</comment>
<reference evidence="1 2" key="1">
    <citation type="journal article" date="2019" name="Commun. Biol.">
        <title>The bagworm genome reveals a unique fibroin gene that provides high tensile strength.</title>
        <authorList>
            <person name="Kono N."/>
            <person name="Nakamura H."/>
            <person name="Ohtoshi R."/>
            <person name="Tomita M."/>
            <person name="Numata K."/>
            <person name="Arakawa K."/>
        </authorList>
    </citation>
    <scope>NUCLEOTIDE SEQUENCE [LARGE SCALE GENOMIC DNA]</scope>
</reference>